<dbReference type="GeneID" id="17277990"/>
<protein>
    <recommendedName>
        <fullName evidence="6">Large ribosomal subunit protein uL4c</fullName>
    </recommendedName>
    <alternativeName>
        <fullName evidence="7">50S ribosomal protein L4, chloroplastic</fullName>
    </alternativeName>
</protein>
<dbReference type="InterPro" id="IPR023574">
    <property type="entry name" value="Ribosomal_uL4_dom_sf"/>
</dbReference>
<keyword evidence="2" id="KW-0699">rRNA-binding</keyword>
<evidence type="ECO:0000256" key="1">
    <source>
        <dbReference type="ARBA" id="ARBA00010528"/>
    </source>
</evidence>
<dbReference type="PANTHER" id="PTHR10746">
    <property type="entry name" value="50S RIBOSOMAL PROTEIN L4"/>
    <property type="match status" value="1"/>
</dbReference>
<evidence type="ECO:0000256" key="8">
    <source>
        <dbReference type="SAM" id="MobiDB-lite"/>
    </source>
</evidence>
<name>A0A0D3KAD3_EMIH1</name>
<dbReference type="EnsemblProtists" id="EOD32718">
    <property type="protein sequence ID" value="EOD32718"/>
    <property type="gene ID" value="EMIHUDRAFT_441818"/>
</dbReference>
<sequence>MRSVLLAALFAGAEALAGAARAPALARGGAPAMAAVPVAKFDGAAAGEEAVELRVAKAGAYLVHRKVVAEQANMRLGTAKAKTRMEVRGGGRKPYQQKGTGRARRGSSRSPLLVGGGVSFGPRGVGKARYALKMNKKEKRLAISTALMSAVGKMTVVEDLDTHFAAPKTKDMKAFLERVDVDTDGRQSTLILTKDRHENTYLSARNIPCIRLLRRHFPSPPPPHPRRQVLVASSALAEIKDRYSA</sequence>
<dbReference type="HAMAP" id="MF_01328_B">
    <property type="entry name" value="Ribosomal_uL4_B"/>
    <property type="match status" value="1"/>
</dbReference>
<keyword evidence="11" id="KW-1185">Reference proteome</keyword>
<dbReference type="eggNOG" id="KOG1624">
    <property type="taxonomic scope" value="Eukaryota"/>
</dbReference>
<evidence type="ECO:0000256" key="9">
    <source>
        <dbReference type="SAM" id="SignalP"/>
    </source>
</evidence>
<evidence type="ECO:0000256" key="6">
    <source>
        <dbReference type="ARBA" id="ARBA00035208"/>
    </source>
</evidence>
<dbReference type="PaxDb" id="2903-EOD32718"/>
<evidence type="ECO:0000256" key="7">
    <source>
        <dbReference type="ARBA" id="ARBA00035387"/>
    </source>
</evidence>
<dbReference type="GO" id="GO:0003735">
    <property type="term" value="F:structural constituent of ribosome"/>
    <property type="evidence" value="ECO:0007669"/>
    <property type="project" value="InterPro"/>
</dbReference>
<dbReference type="OMA" id="SMFFMTE"/>
<dbReference type="Pfam" id="PF00573">
    <property type="entry name" value="Ribosomal_L4"/>
    <property type="match status" value="1"/>
</dbReference>
<reference evidence="10" key="2">
    <citation type="submission" date="2024-10" db="UniProtKB">
        <authorList>
            <consortium name="EnsemblProtists"/>
        </authorList>
    </citation>
    <scope>IDENTIFICATION</scope>
</reference>
<evidence type="ECO:0000313" key="11">
    <source>
        <dbReference type="Proteomes" id="UP000013827"/>
    </source>
</evidence>
<keyword evidence="3" id="KW-0694">RNA-binding</keyword>
<dbReference type="SUPFAM" id="SSF52166">
    <property type="entry name" value="Ribosomal protein L4"/>
    <property type="match status" value="1"/>
</dbReference>
<feature type="signal peptide" evidence="9">
    <location>
        <begin position="1"/>
        <end position="15"/>
    </location>
</feature>
<accession>A0A0D3KAD3</accession>
<dbReference type="GO" id="GO:0019843">
    <property type="term" value="F:rRNA binding"/>
    <property type="evidence" value="ECO:0007669"/>
    <property type="project" value="UniProtKB-KW"/>
</dbReference>
<dbReference type="RefSeq" id="XP_005785147.1">
    <property type="nucleotide sequence ID" value="XM_005785090.1"/>
</dbReference>
<organism evidence="10 11">
    <name type="scientific">Emiliania huxleyi (strain CCMP1516)</name>
    <dbReference type="NCBI Taxonomy" id="280463"/>
    <lineage>
        <taxon>Eukaryota</taxon>
        <taxon>Haptista</taxon>
        <taxon>Haptophyta</taxon>
        <taxon>Prymnesiophyceae</taxon>
        <taxon>Isochrysidales</taxon>
        <taxon>Noelaerhabdaceae</taxon>
        <taxon>Emiliania</taxon>
    </lineage>
</organism>
<dbReference type="KEGG" id="ehx:EMIHUDRAFT_441818"/>
<dbReference type="GO" id="GO:0006412">
    <property type="term" value="P:translation"/>
    <property type="evidence" value="ECO:0007669"/>
    <property type="project" value="InterPro"/>
</dbReference>
<dbReference type="PANTHER" id="PTHR10746:SF17">
    <property type="entry name" value="LARGE RIBOSOMAL SUBUNIT PROTEIN UL4C"/>
    <property type="match status" value="1"/>
</dbReference>
<evidence type="ECO:0000256" key="3">
    <source>
        <dbReference type="ARBA" id="ARBA00022884"/>
    </source>
</evidence>
<dbReference type="NCBIfam" id="TIGR03953">
    <property type="entry name" value="rplD_bact"/>
    <property type="match status" value="1"/>
</dbReference>
<dbReference type="HOGENOM" id="CLU_041575_5_2_1"/>
<evidence type="ECO:0000256" key="2">
    <source>
        <dbReference type="ARBA" id="ARBA00022730"/>
    </source>
</evidence>
<dbReference type="Gene3D" id="3.40.1370.10">
    <property type="match status" value="1"/>
</dbReference>
<dbReference type="InterPro" id="IPR002136">
    <property type="entry name" value="Ribosomal_uL4"/>
</dbReference>
<dbReference type="AlphaFoldDB" id="A0A0D3KAD3"/>
<keyword evidence="5" id="KW-0687">Ribonucleoprotein</keyword>
<dbReference type="InterPro" id="IPR013005">
    <property type="entry name" value="Ribosomal_uL4-like"/>
</dbReference>
<dbReference type="Proteomes" id="UP000013827">
    <property type="component" value="Unassembled WGS sequence"/>
</dbReference>
<dbReference type="STRING" id="2903.R1DBB7"/>
<keyword evidence="4" id="KW-0689">Ribosomal protein</keyword>
<comment type="similarity">
    <text evidence="1">Belongs to the universal ribosomal protein uL4 family.</text>
</comment>
<feature type="chain" id="PRO_5044275335" description="Large ribosomal subunit protein uL4c" evidence="9">
    <location>
        <begin position="16"/>
        <end position="245"/>
    </location>
</feature>
<dbReference type="GO" id="GO:0005840">
    <property type="term" value="C:ribosome"/>
    <property type="evidence" value="ECO:0007669"/>
    <property type="project" value="UniProtKB-KW"/>
</dbReference>
<evidence type="ECO:0000256" key="4">
    <source>
        <dbReference type="ARBA" id="ARBA00022980"/>
    </source>
</evidence>
<feature type="region of interest" description="Disordered" evidence="8">
    <location>
        <begin position="83"/>
        <end position="113"/>
    </location>
</feature>
<reference evidence="11" key="1">
    <citation type="journal article" date="2013" name="Nature">
        <title>Pan genome of the phytoplankton Emiliania underpins its global distribution.</title>
        <authorList>
            <person name="Read B.A."/>
            <person name="Kegel J."/>
            <person name="Klute M.J."/>
            <person name="Kuo A."/>
            <person name="Lefebvre S.C."/>
            <person name="Maumus F."/>
            <person name="Mayer C."/>
            <person name="Miller J."/>
            <person name="Monier A."/>
            <person name="Salamov A."/>
            <person name="Young J."/>
            <person name="Aguilar M."/>
            <person name="Claverie J.M."/>
            <person name="Frickenhaus S."/>
            <person name="Gonzalez K."/>
            <person name="Herman E.K."/>
            <person name="Lin Y.C."/>
            <person name="Napier J."/>
            <person name="Ogata H."/>
            <person name="Sarno A.F."/>
            <person name="Shmutz J."/>
            <person name="Schroeder D."/>
            <person name="de Vargas C."/>
            <person name="Verret F."/>
            <person name="von Dassow P."/>
            <person name="Valentin K."/>
            <person name="Van de Peer Y."/>
            <person name="Wheeler G."/>
            <person name="Dacks J.B."/>
            <person name="Delwiche C.F."/>
            <person name="Dyhrman S.T."/>
            <person name="Glockner G."/>
            <person name="John U."/>
            <person name="Richards T."/>
            <person name="Worden A.Z."/>
            <person name="Zhang X."/>
            <person name="Grigoriev I.V."/>
            <person name="Allen A.E."/>
            <person name="Bidle K."/>
            <person name="Borodovsky M."/>
            <person name="Bowler C."/>
            <person name="Brownlee C."/>
            <person name="Cock J.M."/>
            <person name="Elias M."/>
            <person name="Gladyshev V.N."/>
            <person name="Groth M."/>
            <person name="Guda C."/>
            <person name="Hadaegh A."/>
            <person name="Iglesias-Rodriguez M.D."/>
            <person name="Jenkins J."/>
            <person name="Jones B.M."/>
            <person name="Lawson T."/>
            <person name="Leese F."/>
            <person name="Lindquist E."/>
            <person name="Lobanov A."/>
            <person name="Lomsadze A."/>
            <person name="Malik S.B."/>
            <person name="Marsh M.E."/>
            <person name="Mackinder L."/>
            <person name="Mock T."/>
            <person name="Mueller-Roeber B."/>
            <person name="Pagarete A."/>
            <person name="Parker M."/>
            <person name="Probert I."/>
            <person name="Quesneville H."/>
            <person name="Raines C."/>
            <person name="Rensing S.A."/>
            <person name="Riano-Pachon D.M."/>
            <person name="Richier S."/>
            <person name="Rokitta S."/>
            <person name="Shiraiwa Y."/>
            <person name="Soanes D.M."/>
            <person name="van der Giezen M."/>
            <person name="Wahlund T.M."/>
            <person name="Williams B."/>
            <person name="Wilson W."/>
            <person name="Wolfe G."/>
            <person name="Wurch L.L."/>
        </authorList>
    </citation>
    <scope>NUCLEOTIDE SEQUENCE</scope>
</reference>
<keyword evidence="9" id="KW-0732">Signal</keyword>
<dbReference type="GO" id="GO:1990904">
    <property type="term" value="C:ribonucleoprotein complex"/>
    <property type="evidence" value="ECO:0007669"/>
    <property type="project" value="UniProtKB-KW"/>
</dbReference>
<evidence type="ECO:0000256" key="5">
    <source>
        <dbReference type="ARBA" id="ARBA00023274"/>
    </source>
</evidence>
<evidence type="ECO:0000313" key="10">
    <source>
        <dbReference type="EnsemblProtists" id="EOD32718"/>
    </source>
</evidence>
<proteinExistence type="inferred from homology"/>